<dbReference type="EMBL" id="HACM01002049">
    <property type="protein sequence ID" value="CRZ02491.1"/>
    <property type="molecule type" value="Transcribed_RNA"/>
</dbReference>
<proteinExistence type="predicted"/>
<dbReference type="PANTHER" id="PTHR13617:SF14">
    <property type="entry name" value="PROTEIN ABHD18"/>
    <property type="match status" value="1"/>
</dbReference>
<dbReference type="Pfam" id="PF09752">
    <property type="entry name" value="ABHD18"/>
    <property type="match status" value="1"/>
</dbReference>
<organism evidence="1">
    <name type="scientific">Spongospora subterranea</name>
    <dbReference type="NCBI Taxonomy" id="70186"/>
    <lineage>
        <taxon>Eukaryota</taxon>
        <taxon>Sar</taxon>
        <taxon>Rhizaria</taxon>
        <taxon>Endomyxa</taxon>
        <taxon>Phytomyxea</taxon>
        <taxon>Plasmodiophorida</taxon>
        <taxon>Plasmodiophoridae</taxon>
        <taxon>Spongospora</taxon>
    </lineage>
</organism>
<dbReference type="SUPFAM" id="SSF53474">
    <property type="entry name" value="alpha/beta-Hydrolases"/>
    <property type="match status" value="1"/>
</dbReference>
<sequence>MTTRQWVSWALGYIDDIAIGAIRFFEGKTYFDGGVGDVGGLEKSEKLMKRVCLGEDSVPEMQNLVWNTTKKENNELRGPIIEEATFNAPFSDLVPDECKSAHFQLIRPAVGKVRGVVIHFQMTADETFSFRRNHIAGKLVSSGIASILLMAPLYGSRRPSDQERHYVRNISDLIQAGIVGIFEGVMLVNWCRAEFPDAQICLTGISAGAVPAAGTGLLSAGPVAVVPCIGAGSPQPFINGALSSHVNWESITKSLGKRDPNEARLYLTELFARVHLRRISDWRKEAGNPPSLVSISVAASNDRCVLPDESQELHNLLAGASSHEEMLWIIGGHATSIHKAGSQFVPIIERAIDILQQSNATVVDTPTLS</sequence>
<dbReference type="InterPro" id="IPR029058">
    <property type="entry name" value="AB_hydrolase_fold"/>
</dbReference>
<evidence type="ECO:0000313" key="1">
    <source>
        <dbReference type="EMBL" id="CRZ02491.1"/>
    </source>
</evidence>
<name>A0A0H5QM87_9EUKA</name>
<dbReference type="AlphaFoldDB" id="A0A0H5QM87"/>
<accession>A0A0H5QM87</accession>
<dbReference type="InterPro" id="IPR019149">
    <property type="entry name" value="ABHD18"/>
</dbReference>
<dbReference type="PANTHER" id="PTHR13617">
    <property type="entry name" value="PROTEIN ABHD18"/>
    <property type="match status" value="1"/>
</dbReference>
<dbReference type="Gene3D" id="3.40.50.1820">
    <property type="entry name" value="alpha/beta hydrolase"/>
    <property type="match status" value="1"/>
</dbReference>
<reference evidence="1" key="1">
    <citation type="submission" date="2015-04" db="EMBL/GenBank/DDBJ databases">
        <title>The genome sequence of the plant pathogenic Rhizarian Plasmodiophora brassicae reveals insights in its biotrophic life cycle and the origin of chitin synthesis.</title>
        <authorList>
            <person name="Schwelm A."/>
            <person name="Fogelqvist J."/>
            <person name="Knaust A."/>
            <person name="Julke S."/>
            <person name="Lilja T."/>
            <person name="Dhandapani V."/>
            <person name="Bonilla-Rosso G."/>
            <person name="Karlsson M."/>
            <person name="Shevchenko A."/>
            <person name="Choi S.R."/>
            <person name="Kim H.G."/>
            <person name="Park J.Y."/>
            <person name="Lim Y.P."/>
            <person name="Ludwig-Muller J."/>
            <person name="Dixelius C."/>
        </authorList>
    </citation>
    <scope>NUCLEOTIDE SEQUENCE</scope>
    <source>
        <tissue evidence="1">Potato root galls</tissue>
    </source>
</reference>
<protein>
    <submittedName>
        <fullName evidence="1">Uncharacterized protein</fullName>
    </submittedName>
</protein>